<dbReference type="AlphaFoldDB" id="A0A859DRB9"/>
<sequence>MVKHIVLWKLKKAQSDNAAGIAASLRSRFKALLGIVDGLTAIDVGVNYNGGEYDLCLVADFTDKKAQEAYQTHPEHLKIKELVHQVICGRTSFDYEYTA</sequence>
<dbReference type="Proteomes" id="UP000509623">
    <property type="component" value="Chromosome"/>
</dbReference>
<reference evidence="3" key="2">
    <citation type="journal article" date="2021" name="Appl. Environ. Microbiol.">
        <title>Adaptability of a Caproate-Producing Bacterium Contributes to Its Dominance in an Anaerobic Fermentation System.</title>
        <authorList>
            <person name="Wang H."/>
            <person name="Gu Y."/>
            <person name="Zhou W."/>
            <person name="Zhao D."/>
            <person name="Qiao Z."/>
            <person name="Zheng J."/>
            <person name="Gao J."/>
            <person name="Chen X."/>
            <person name="Ren C."/>
            <person name="Xu Y."/>
        </authorList>
    </citation>
    <scope>NUCLEOTIDE SEQUENCE</scope>
    <source>
        <strain evidence="3">JNU-WLY1368</strain>
    </source>
</reference>
<name>A0A859DRB9_9FIRM</name>
<dbReference type="SMART" id="SM00886">
    <property type="entry name" value="Dabb"/>
    <property type="match status" value="1"/>
</dbReference>
<dbReference type="InterPro" id="IPR011008">
    <property type="entry name" value="Dimeric_a/b-barrel"/>
</dbReference>
<dbReference type="SUPFAM" id="SSF54909">
    <property type="entry name" value="Dimeric alpha+beta barrel"/>
    <property type="match status" value="1"/>
</dbReference>
<feature type="domain" description="Stress-response A/B barrel" evidence="1">
    <location>
        <begin position="2"/>
        <end position="95"/>
    </location>
</feature>
<dbReference type="RefSeq" id="WP_086035488.1">
    <property type="nucleotide sequence ID" value="NZ_CP046051.1"/>
</dbReference>
<evidence type="ECO:0000313" key="2">
    <source>
        <dbReference type="EMBL" id="QKN24184.1"/>
    </source>
</evidence>
<organism evidence="2 4">
    <name type="scientific">Caproicibacterium lactatifermentans</name>
    <dbReference type="NCBI Taxonomy" id="2666138"/>
    <lineage>
        <taxon>Bacteria</taxon>
        <taxon>Bacillati</taxon>
        <taxon>Bacillota</taxon>
        <taxon>Clostridia</taxon>
        <taxon>Eubacteriales</taxon>
        <taxon>Oscillospiraceae</taxon>
        <taxon>Caproicibacterium</taxon>
    </lineage>
</organism>
<dbReference type="InterPro" id="IPR013097">
    <property type="entry name" value="Dabb"/>
</dbReference>
<dbReference type="Gene3D" id="3.30.70.100">
    <property type="match status" value="1"/>
</dbReference>
<keyword evidence="5" id="KW-1185">Reference proteome</keyword>
<protein>
    <submittedName>
        <fullName evidence="2">Dabb family protein</fullName>
    </submittedName>
</protein>
<dbReference type="Proteomes" id="UP000501316">
    <property type="component" value="Chromosome"/>
</dbReference>
<evidence type="ECO:0000313" key="5">
    <source>
        <dbReference type="Proteomes" id="UP000509623"/>
    </source>
</evidence>
<dbReference type="KEGG" id="clf:GJQ69_06620"/>
<evidence type="ECO:0000313" key="4">
    <source>
        <dbReference type="Proteomes" id="UP000501316"/>
    </source>
</evidence>
<dbReference type="EMBL" id="CP046051">
    <property type="protein sequence ID" value="QKN24184.1"/>
    <property type="molecule type" value="Genomic_DNA"/>
</dbReference>
<reference evidence="3" key="3">
    <citation type="journal article" date="2022" name="Int. J. Syst. Evol. Microbiol.">
        <title>Caproicibacterium lactatifermentans sp. nov., isolated from pit clay used for the production of Chinese strong aroma-type liquor.</title>
        <authorList>
            <person name="Wang H."/>
            <person name="Gu Y."/>
            <person name="Zhao D."/>
            <person name="Qiao Z."/>
            <person name="Zheng J."/>
            <person name="Gao J."/>
            <person name="Ren C."/>
            <person name="Xu Y."/>
        </authorList>
    </citation>
    <scope>NUCLEOTIDE SEQUENCE</scope>
    <source>
        <strain evidence="3">JNU-WLY1368</strain>
    </source>
</reference>
<dbReference type="PANTHER" id="PTHR37832">
    <property type="entry name" value="BLL2683 PROTEIN"/>
    <property type="match status" value="1"/>
</dbReference>
<gene>
    <name evidence="2" type="ORF">GJQ69_06620</name>
    <name evidence="3" type="ORF">GKP14_06905</name>
</gene>
<reference evidence="4 5" key="1">
    <citation type="submission" date="2019-11" db="EMBL/GenBank/DDBJ databases">
        <authorList>
            <person name="Ren C."/>
            <person name="Wang H."/>
            <person name="Xu Y."/>
        </authorList>
    </citation>
    <scope>NUCLEOTIDE SEQUENCE [LARGE SCALE GENOMIC DNA]</scope>
    <source>
        <strain evidence="5">JNU-WLY1368</strain>
        <strain evidence="2 4">LBM 19010</strain>
    </source>
</reference>
<dbReference type="Pfam" id="PF07876">
    <property type="entry name" value="Dabb"/>
    <property type="match status" value="1"/>
</dbReference>
<dbReference type="EMBL" id="CP046161">
    <property type="protein sequence ID" value="QKO30747.1"/>
    <property type="molecule type" value="Genomic_DNA"/>
</dbReference>
<evidence type="ECO:0000259" key="1">
    <source>
        <dbReference type="PROSITE" id="PS51502"/>
    </source>
</evidence>
<accession>A0A859DRB9</accession>
<dbReference type="PANTHER" id="PTHR37832:SF1">
    <property type="entry name" value="STRESS-RESPONSE A_B BARREL DOMAIN-CONTAINING PROTEIN"/>
    <property type="match status" value="1"/>
</dbReference>
<proteinExistence type="predicted"/>
<evidence type="ECO:0000313" key="3">
    <source>
        <dbReference type="EMBL" id="QKO30747.1"/>
    </source>
</evidence>
<dbReference type="PROSITE" id="PS51502">
    <property type="entry name" value="S_R_A_B_BARREL"/>
    <property type="match status" value="1"/>
</dbReference>